<dbReference type="PIRSF" id="PIRSF000102">
    <property type="entry name" value="Lac_mal_DH"/>
    <property type="match status" value="1"/>
</dbReference>
<evidence type="ECO:0000256" key="8">
    <source>
        <dbReference type="PIRSR" id="PIRSR000102-3"/>
    </source>
</evidence>
<dbReference type="NCBIfam" id="TIGR01771">
    <property type="entry name" value="L-LDH-NAD"/>
    <property type="match status" value="1"/>
</dbReference>
<dbReference type="UniPathway" id="UPA00554">
    <property type="reaction ID" value="UER00611"/>
</dbReference>
<evidence type="ECO:0000259" key="11">
    <source>
        <dbReference type="Pfam" id="PF02866"/>
    </source>
</evidence>
<feature type="domain" description="Lactate/malate dehydrogenase C-terminal" evidence="11">
    <location>
        <begin position="169"/>
        <end position="328"/>
    </location>
</feature>
<evidence type="ECO:0000256" key="9">
    <source>
        <dbReference type="RuleBase" id="RU003369"/>
    </source>
</evidence>
<evidence type="ECO:0000256" key="3">
    <source>
        <dbReference type="ARBA" id="ARBA00006054"/>
    </source>
</evidence>
<dbReference type="SUPFAM" id="SSF56327">
    <property type="entry name" value="LDH C-terminal domain-like"/>
    <property type="match status" value="1"/>
</dbReference>
<dbReference type="AlphaFoldDB" id="A0A401PYA7"/>
<feature type="domain" description="Lactate/malate dehydrogenase N-terminal" evidence="10">
    <location>
        <begin position="29"/>
        <end position="166"/>
    </location>
</feature>
<gene>
    <name evidence="12" type="ORF">scyTo_0015771</name>
</gene>
<feature type="non-terminal residue" evidence="12">
    <location>
        <position position="1"/>
    </location>
</feature>
<dbReference type="EMBL" id="BFAA01009111">
    <property type="protein sequence ID" value="GCB78137.1"/>
    <property type="molecule type" value="Genomic_DNA"/>
</dbReference>
<comment type="pathway">
    <text evidence="2">Fermentation; pyruvate fermentation to lactate; (S)-lactate from pyruvate: step 1/1.</text>
</comment>
<dbReference type="InterPro" id="IPR036291">
    <property type="entry name" value="NAD(P)-bd_dom_sf"/>
</dbReference>
<dbReference type="CDD" id="cd05293">
    <property type="entry name" value="LDH_1"/>
    <property type="match status" value="1"/>
</dbReference>
<dbReference type="OMA" id="IICAGVR"/>
<dbReference type="GO" id="GO:0006089">
    <property type="term" value="P:lactate metabolic process"/>
    <property type="evidence" value="ECO:0007669"/>
    <property type="project" value="TreeGrafter"/>
</dbReference>
<dbReference type="InterPro" id="IPR022383">
    <property type="entry name" value="Lactate/malate_DH_C"/>
</dbReference>
<comment type="similarity">
    <text evidence="3">Belongs to the LDH/MDH superfamily. LDH family.</text>
</comment>
<accession>A0A401PYA7</accession>
<sequence length="334" mass="36458">ADLSLKTMSLKNKLMNEVHADTPMKATSKVSIIGAGQVGMSCAISILQQHIADELALVDRVADKLKGEALDLLHGSLFLKSKISADTDFLVTEDSKVCIICAGVRQAVGEVKRRQLQKNIATFKEIIPQLAKHSPSAVLLVVTIPVDPMTYVAWKLSGFPKHRVIGIGTDLDTARFRFLLGAKLRINPISVHAYIIGEQGDDSVAIWSSANVAGVNLEKLDEKLANEQGEQIHRKVIESTHDVIKLKGYTSWAIGLSVANIVNAILKNIRSIHLVSVNAKDEHNITSDVFLSLPCVLGITGVCGILKQPLKEKEETKLKSSVENLLRIQREISL</sequence>
<dbReference type="Pfam" id="PF00056">
    <property type="entry name" value="Ldh_1_N"/>
    <property type="match status" value="1"/>
</dbReference>
<comment type="caution">
    <text evidence="12">The sequence shown here is derived from an EMBL/GenBank/DDBJ whole genome shotgun (WGS) entry which is preliminary data.</text>
</comment>
<dbReference type="InterPro" id="IPR015955">
    <property type="entry name" value="Lactate_DH/Glyco_Ohase_4_C"/>
</dbReference>
<evidence type="ECO:0000256" key="4">
    <source>
        <dbReference type="ARBA" id="ARBA00012967"/>
    </source>
</evidence>
<evidence type="ECO:0000259" key="10">
    <source>
        <dbReference type="Pfam" id="PF00056"/>
    </source>
</evidence>
<evidence type="ECO:0000256" key="7">
    <source>
        <dbReference type="ARBA" id="ARBA00023027"/>
    </source>
</evidence>
<feature type="binding site" evidence="8">
    <location>
        <position position="59"/>
    </location>
    <ligand>
        <name>NAD(+)</name>
        <dbReference type="ChEBI" id="CHEBI:57540"/>
    </ligand>
</feature>
<feature type="binding site" evidence="8">
    <location>
        <position position="119"/>
    </location>
    <ligand>
        <name>NAD(+)</name>
        <dbReference type="ChEBI" id="CHEBI:57540"/>
    </ligand>
</feature>
<dbReference type="OrthoDB" id="5405561at2759"/>
<dbReference type="Gene3D" id="3.40.50.720">
    <property type="entry name" value="NAD(P)-binding Rossmann-like Domain"/>
    <property type="match status" value="1"/>
</dbReference>
<reference evidence="12 13" key="1">
    <citation type="journal article" date="2018" name="Nat. Ecol. Evol.">
        <title>Shark genomes provide insights into elasmobranch evolution and the origin of vertebrates.</title>
        <authorList>
            <person name="Hara Y"/>
            <person name="Yamaguchi K"/>
            <person name="Onimaru K"/>
            <person name="Kadota M"/>
            <person name="Koyanagi M"/>
            <person name="Keeley SD"/>
            <person name="Tatsumi K"/>
            <person name="Tanaka K"/>
            <person name="Motone F"/>
            <person name="Kageyama Y"/>
            <person name="Nozu R"/>
            <person name="Adachi N"/>
            <person name="Nishimura O"/>
            <person name="Nakagawa R"/>
            <person name="Tanegashima C"/>
            <person name="Kiyatake I"/>
            <person name="Matsumoto R"/>
            <person name="Murakumo K"/>
            <person name="Nishida K"/>
            <person name="Terakita A"/>
            <person name="Kuratani S"/>
            <person name="Sato K"/>
            <person name="Hyodo S Kuraku.S."/>
        </authorList>
    </citation>
    <scope>NUCLEOTIDE SEQUENCE [LARGE SCALE GENOMIC DNA]</scope>
</reference>
<dbReference type="EC" id="1.1.1.27" evidence="4"/>
<dbReference type="PRINTS" id="PR00086">
    <property type="entry name" value="LLDHDRGNASE"/>
</dbReference>
<keyword evidence="5" id="KW-0963">Cytoplasm</keyword>
<evidence type="ECO:0000256" key="6">
    <source>
        <dbReference type="ARBA" id="ARBA00023002"/>
    </source>
</evidence>
<name>A0A401PYA7_SCYTO</name>
<evidence type="ECO:0000313" key="12">
    <source>
        <dbReference type="EMBL" id="GCB78137.1"/>
    </source>
</evidence>
<keyword evidence="13" id="KW-1185">Reference proteome</keyword>
<organism evidence="12 13">
    <name type="scientific">Scyliorhinus torazame</name>
    <name type="common">Cloudy catshark</name>
    <name type="synonym">Catulus torazame</name>
    <dbReference type="NCBI Taxonomy" id="75743"/>
    <lineage>
        <taxon>Eukaryota</taxon>
        <taxon>Metazoa</taxon>
        <taxon>Chordata</taxon>
        <taxon>Craniata</taxon>
        <taxon>Vertebrata</taxon>
        <taxon>Chondrichthyes</taxon>
        <taxon>Elasmobranchii</taxon>
        <taxon>Galeomorphii</taxon>
        <taxon>Galeoidea</taxon>
        <taxon>Carcharhiniformes</taxon>
        <taxon>Scyliorhinidae</taxon>
        <taxon>Scyliorhinus</taxon>
    </lineage>
</organism>
<dbReference type="PANTHER" id="PTHR43128">
    <property type="entry name" value="L-2-HYDROXYCARBOXYLATE DEHYDROGENASE (NAD(P)(+))"/>
    <property type="match status" value="1"/>
</dbReference>
<proteinExistence type="inferred from homology"/>
<keyword evidence="7 8" id="KW-0520">NAD</keyword>
<evidence type="ECO:0000256" key="5">
    <source>
        <dbReference type="ARBA" id="ARBA00022490"/>
    </source>
</evidence>
<dbReference type="InterPro" id="IPR001557">
    <property type="entry name" value="L-lactate/malate_DH"/>
</dbReference>
<dbReference type="PANTHER" id="PTHR43128:SF2">
    <property type="entry name" value="L-LACTATE DEHYDROGENASE B CHAIN"/>
    <property type="match status" value="1"/>
</dbReference>
<dbReference type="InterPro" id="IPR011304">
    <property type="entry name" value="L-lactate_DH"/>
</dbReference>
<keyword evidence="6 9" id="KW-0560">Oxidoreductase</keyword>
<dbReference type="Pfam" id="PF02866">
    <property type="entry name" value="Ldh_1_C"/>
    <property type="match status" value="1"/>
</dbReference>
<evidence type="ECO:0000256" key="1">
    <source>
        <dbReference type="ARBA" id="ARBA00004496"/>
    </source>
</evidence>
<dbReference type="GO" id="GO:0005737">
    <property type="term" value="C:cytoplasm"/>
    <property type="evidence" value="ECO:0007669"/>
    <property type="project" value="UniProtKB-SubCell"/>
</dbReference>
<protein>
    <recommendedName>
        <fullName evidence="4">L-lactate dehydrogenase</fullName>
        <ecNumber evidence="4">1.1.1.27</ecNumber>
    </recommendedName>
</protein>
<evidence type="ECO:0000256" key="2">
    <source>
        <dbReference type="ARBA" id="ARBA00004843"/>
    </source>
</evidence>
<dbReference type="GO" id="GO:0004459">
    <property type="term" value="F:L-lactate dehydrogenase (NAD+) activity"/>
    <property type="evidence" value="ECO:0007669"/>
    <property type="project" value="UniProtKB-EC"/>
</dbReference>
<dbReference type="Proteomes" id="UP000288216">
    <property type="component" value="Unassembled WGS sequence"/>
</dbReference>
<evidence type="ECO:0000313" key="13">
    <source>
        <dbReference type="Proteomes" id="UP000288216"/>
    </source>
</evidence>
<comment type="subcellular location">
    <subcellularLocation>
        <location evidence="1">Cytoplasm</location>
    </subcellularLocation>
</comment>
<dbReference type="STRING" id="75743.A0A401PYA7"/>
<dbReference type="InterPro" id="IPR001236">
    <property type="entry name" value="Lactate/malate_DH_N"/>
</dbReference>
<dbReference type="Gene3D" id="3.90.110.10">
    <property type="entry name" value="Lactate dehydrogenase/glycoside hydrolase, family 4, C-terminal"/>
    <property type="match status" value="1"/>
</dbReference>
<feature type="binding site" evidence="8">
    <location>
        <begin position="34"/>
        <end position="39"/>
    </location>
    <ligand>
        <name>NAD(+)</name>
        <dbReference type="ChEBI" id="CHEBI:57540"/>
    </ligand>
</feature>
<dbReference type="SUPFAM" id="SSF51735">
    <property type="entry name" value="NAD(P)-binding Rossmann-fold domains"/>
    <property type="match status" value="1"/>
</dbReference>